<proteinExistence type="predicted"/>
<comment type="cofactor">
    <cofactor evidence="1">
        <name>pyridoxal 5'-phosphate</name>
        <dbReference type="ChEBI" id="CHEBI:597326"/>
    </cofactor>
</comment>
<evidence type="ECO:0000313" key="4">
    <source>
        <dbReference type="EMBL" id="MBL1078373.1"/>
    </source>
</evidence>
<feature type="domain" description="Tryptophan synthase beta chain-like PALP" evidence="3">
    <location>
        <begin position="29"/>
        <end position="305"/>
    </location>
</feature>
<comment type="caution">
    <text evidence="4">The sequence shown here is derived from an EMBL/GenBank/DDBJ whole genome shotgun (WGS) entry which is preliminary data.</text>
</comment>
<reference evidence="4 5" key="1">
    <citation type="submission" date="2021-01" db="EMBL/GenBank/DDBJ databases">
        <title>WGS of actinomycetes isolated from Thailand.</title>
        <authorList>
            <person name="Thawai C."/>
        </authorList>
    </citation>
    <scope>NUCLEOTIDE SEQUENCE [LARGE SCALE GENOMIC DNA]</scope>
    <source>
        <strain evidence="4 5">LPG 2</strain>
    </source>
</reference>
<keyword evidence="2" id="KW-0663">Pyridoxal phosphate</keyword>
<evidence type="ECO:0000313" key="5">
    <source>
        <dbReference type="Proteomes" id="UP000602198"/>
    </source>
</evidence>
<organism evidence="4 5">
    <name type="scientific">Nocardia acididurans</name>
    <dbReference type="NCBI Taxonomy" id="2802282"/>
    <lineage>
        <taxon>Bacteria</taxon>
        <taxon>Bacillati</taxon>
        <taxon>Actinomycetota</taxon>
        <taxon>Actinomycetes</taxon>
        <taxon>Mycobacteriales</taxon>
        <taxon>Nocardiaceae</taxon>
        <taxon>Nocardia</taxon>
    </lineage>
</organism>
<gene>
    <name evidence="4" type="ORF">JK358_28605</name>
</gene>
<evidence type="ECO:0000256" key="2">
    <source>
        <dbReference type="ARBA" id="ARBA00022898"/>
    </source>
</evidence>
<dbReference type="Gene3D" id="3.40.50.1100">
    <property type="match status" value="2"/>
</dbReference>
<accession>A0ABS1MCI6</accession>
<protein>
    <submittedName>
        <fullName evidence="4">Pyridoxal-phosphate dependent enzyme</fullName>
    </submittedName>
</protein>
<dbReference type="InterPro" id="IPR001926">
    <property type="entry name" value="TrpB-like_PALP"/>
</dbReference>
<keyword evidence="5" id="KW-1185">Reference proteome</keyword>
<name>A0ABS1MCI6_9NOCA</name>
<dbReference type="EMBL" id="JAERRJ010000011">
    <property type="protein sequence ID" value="MBL1078373.1"/>
    <property type="molecule type" value="Genomic_DNA"/>
</dbReference>
<dbReference type="Proteomes" id="UP000602198">
    <property type="component" value="Unassembled WGS sequence"/>
</dbReference>
<dbReference type="Pfam" id="PF00291">
    <property type="entry name" value="PALP"/>
    <property type="match status" value="1"/>
</dbReference>
<dbReference type="SUPFAM" id="SSF53686">
    <property type="entry name" value="Tryptophan synthase beta subunit-like PLP-dependent enzymes"/>
    <property type="match status" value="1"/>
</dbReference>
<dbReference type="InterPro" id="IPR036052">
    <property type="entry name" value="TrpB-like_PALP_sf"/>
</dbReference>
<dbReference type="InterPro" id="IPR050214">
    <property type="entry name" value="Cys_Synth/Cystath_Beta-Synth"/>
</dbReference>
<dbReference type="PANTHER" id="PTHR10314">
    <property type="entry name" value="CYSTATHIONINE BETA-SYNTHASE"/>
    <property type="match status" value="1"/>
</dbReference>
<dbReference type="RefSeq" id="WP_201953563.1">
    <property type="nucleotide sequence ID" value="NZ_JAERRJ010000011.1"/>
</dbReference>
<evidence type="ECO:0000256" key="1">
    <source>
        <dbReference type="ARBA" id="ARBA00001933"/>
    </source>
</evidence>
<sequence>MDERLDVITSGAAALSGSGSLLRFESLATGVGNTPVVELETADRLGARLFVKLEGNNPTGSVKDRACVAMLRKMVDDPSWCESKVILDASSGSMGCSIAYFGRTLGSQVRIVSSSKLTPEKRFFIEYFGAELDTIGTFTIEGNNFCRAEAQANPEKYYFLDQLHNSVNPQIHHDTTGPEILAQVPNVSAVIGSIGSGGTLLGVGRYIKGIREDVAVIAVEAESGTRIPGTAALIDGDYRTPFIAEGYEHKIFDTTIRVAERDAVAIAQALPAAGLFVGLQTSAVVSAAYRAIEQFSLKGDVVLLSGDNGWKNIAALASKVRHEVI</sequence>
<evidence type="ECO:0000259" key="3">
    <source>
        <dbReference type="Pfam" id="PF00291"/>
    </source>
</evidence>